<organism evidence="1">
    <name type="scientific">Siphoviridae sp. ctSMg55</name>
    <dbReference type="NCBI Taxonomy" id="2825509"/>
    <lineage>
        <taxon>Viruses</taxon>
        <taxon>Duplodnaviria</taxon>
        <taxon>Heunggongvirae</taxon>
        <taxon>Uroviricota</taxon>
        <taxon>Caudoviricetes</taxon>
    </lineage>
</organism>
<protein>
    <submittedName>
        <fullName evidence="1">Uncharacterized protein</fullName>
    </submittedName>
</protein>
<name>A0A8S5V545_9CAUD</name>
<sequence length="75" mass="8468">MYDEINYFNDPQQQPPVGYCSYCGDEIYAGDDIYTGAEGAFHAECIGHFLRDKIDEDEAFAQMVANELGYDRIAS</sequence>
<reference evidence="1" key="1">
    <citation type="journal article" date="2021" name="Proc. Natl. Acad. Sci. U.S.A.">
        <title>A Catalog of Tens of Thousands of Viruses from Human Metagenomes Reveals Hidden Associations with Chronic Diseases.</title>
        <authorList>
            <person name="Tisza M.J."/>
            <person name="Buck C.B."/>
        </authorList>
    </citation>
    <scope>NUCLEOTIDE SEQUENCE</scope>
    <source>
        <strain evidence="1">CtSMg55</strain>
    </source>
</reference>
<proteinExistence type="predicted"/>
<dbReference type="EMBL" id="BK016197">
    <property type="protein sequence ID" value="DAG01739.1"/>
    <property type="molecule type" value="Genomic_DNA"/>
</dbReference>
<accession>A0A8S5V545</accession>
<evidence type="ECO:0000313" key="1">
    <source>
        <dbReference type="EMBL" id="DAG01739.1"/>
    </source>
</evidence>